<dbReference type="RefSeq" id="WP_157461401.1">
    <property type="nucleotide sequence ID" value="NZ_WQLB01000044.1"/>
</dbReference>
<dbReference type="EMBL" id="WQLB01000044">
    <property type="protein sequence ID" value="MVN89140.1"/>
    <property type="molecule type" value="Genomic_DNA"/>
</dbReference>
<evidence type="ECO:0000313" key="2">
    <source>
        <dbReference type="Proteomes" id="UP000483286"/>
    </source>
</evidence>
<gene>
    <name evidence="1" type="ORF">GO986_20590</name>
</gene>
<protein>
    <submittedName>
        <fullName evidence="1">Uncharacterized protein</fullName>
    </submittedName>
</protein>
<keyword evidence="2" id="KW-1185">Reference proteome</keyword>
<reference evidence="1 2" key="1">
    <citation type="submission" date="2019-12" db="EMBL/GenBank/DDBJ databases">
        <title>Deinococcus sp. HMF7620 Genome sequencing and assembly.</title>
        <authorList>
            <person name="Kang H."/>
            <person name="Kim H."/>
            <person name="Joh K."/>
        </authorList>
    </citation>
    <scope>NUCLEOTIDE SEQUENCE [LARGE SCALE GENOMIC DNA]</scope>
    <source>
        <strain evidence="1 2">HMF7620</strain>
    </source>
</reference>
<comment type="caution">
    <text evidence="1">The sequence shown here is derived from an EMBL/GenBank/DDBJ whole genome shotgun (WGS) entry which is preliminary data.</text>
</comment>
<name>A0A7C9LXF6_9DEIO</name>
<dbReference type="Proteomes" id="UP000483286">
    <property type="component" value="Unassembled WGS sequence"/>
</dbReference>
<evidence type="ECO:0000313" key="1">
    <source>
        <dbReference type="EMBL" id="MVN89140.1"/>
    </source>
</evidence>
<sequence length="68" mass="7267">MNEGEMEIIEVLQVEGHLASVRLPDTSIETWALARLPVSAVPGDRVGCRASEAGMQTVLLPWPDGVPA</sequence>
<organism evidence="1 2">
    <name type="scientific">Deinococcus arboris</name>
    <dbReference type="NCBI Taxonomy" id="2682977"/>
    <lineage>
        <taxon>Bacteria</taxon>
        <taxon>Thermotogati</taxon>
        <taxon>Deinococcota</taxon>
        <taxon>Deinococci</taxon>
        <taxon>Deinococcales</taxon>
        <taxon>Deinococcaceae</taxon>
        <taxon>Deinococcus</taxon>
    </lineage>
</organism>
<dbReference type="AlphaFoldDB" id="A0A7C9LXF6"/>
<proteinExistence type="predicted"/>
<accession>A0A7C9LXF6</accession>